<feature type="domain" description="DUF2249" evidence="1">
    <location>
        <begin position="4"/>
        <end position="70"/>
    </location>
</feature>
<dbReference type="InterPro" id="IPR018720">
    <property type="entry name" value="DUF2249"/>
</dbReference>
<dbReference type="Pfam" id="PF10006">
    <property type="entry name" value="DUF2249"/>
    <property type="match status" value="2"/>
</dbReference>
<keyword evidence="3" id="KW-1185">Reference proteome</keyword>
<dbReference type="EMBL" id="FNFC01000007">
    <property type="protein sequence ID" value="SDJ68867.1"/>
    <property type="molecule type" value="Genomic_DNA"/>
</dbReference>
<proteinExistence type="predicted"/>
<accession>A0A1G8VSN8</accession>
<reference evidence="2 3" key="1">
    <citation type="submission" date="2016-10" db="EMBL/GenBank/DDBJ databases">
        <authorList>
            <person name="de Groot N.N."/>
        </authorList>
    </citation>
    <scope>NUCLEOTIDE SEQUENCE [LARGE SCALE GENOMIC DNA]</scope>
    <source>
        <strain evidence="2 3">IBRC-M10015</strain>
    </source>
</reference>
<dbReference type="AlphaFoldDB" id="A0A1G8VSN8"/>
<dbReference type="STRING" id="890420.SAMN05216226_107127"/>
<dbReference type="Proteomes" id="UP000198856">
    <property type="component" value="Unassembled WGS sequence"/>
</dbReference>
<evidence type="ECO:0000313" key="3">
    <source>
        <dbReference type="Proteomes" id="UP000198856"/>
    </source>
</evidence>
<evidence type="ECO:0000313" key="2">
    <source>
        <dbReference type="EMBL" id="SDJ68867.1"/>
    </source>
</evidence>
<organism evidence="2 3">
    <name type="scientific">Halovenus aranensis</name>
    <dbReference type="NCBI Taxonomy" id="890420"/>
    <lineage>
        <taxon>Archaea</taxon>
        <taxon>Methanobacteriati</taxon>
        <taxon>Methanobacteriota</taxon>
        <taxon>Stenosarchaea group</taxon>
        <taxon>Halobacteria</taxon>
        <taxon>Halobacteriales</taxon>
        <taxon>Haloarculaceae</taxon>
        <taxon>Halovenus</taxon>
    </lineage>
</organism>
<name>A0A1G8VSN8_9EURY</name>
<protein>
    <submittedName>
        <fullName evidence="2">Uncharacterized conserved protein, DUF2249 family</fullName>
    </submittedName>
</protein>
<evidence type="ECO:0000259" key="1">
    <source>
        <dbReference type="Pfam" id="PF10006"/>
    </source>
</evidence>
<sequence length="151" mass="17555">MTDLDLRERDGEYREAIFNALSARDVGDRLTVVADRDIDPHLARYQIERSEALDWTYAEPDAEPRRLQIRTCGERDGLGAVDVRDLRPQRRHEVLLETFDELDAGEGFVLINDHDPKPLYHRFDAEEGPEFTWEYRQKSPGEFRALVGKAQ</sequence>
<dbReference type="OrthoDB" id="198577at2157"/>
<dbReference type="RefSeq" id="WP_092702059.1">
    <property type="nucleotide sequence ID" value="NZ_FNFC01000007.1"/>
</dbReference>
<feature type="domain" description="DUF2249" evidence="1">
    <location>
        <begin position="81"/>
        <end position="148"/>
    </location>
</feature>
<gene>
    <name evidence="2" type="ORF">SAMN05216226_107127</name>
</gene>